<comment type="caution">
    <text evidence="2">The sequence shown here is derived from an EMBL/GenBank/DDBJ whole genome shotgun (WGS) entry which is preliminary data.</text>
</comment>
<evidence type="ECO:0000256" key="1">
    <source>
        <dbReference type="SAM" id="Phobius"/>
    </source>
</evidence>
<feature type="transmembrane region" description="Helical" evidence="1">
    <location>
        <begin position="9"/>
        <end position="31"/>
    </location>
</feature>
<protein>
    <submittedName>
        <fullName evidence="2">Uncharacterized protein</fullName>
    </submittedName>
</protein>
<dbReference type="EMBL" id="PYMB01000022">
    <property type="protein sequence ID" value="PSW08247.1"/>
    <property type="molecule type" value="Genomic_DNA"/>
</dbReference>
<keyword evidence="1" id="KW-0812">Transmembrane</keyword>
<reference evidence="2 3" key="1">
    <citation type="submission" date="2018-03" db="EMBL/GenBank/DDBJ databases">
        <title>Whole genome sequencing of Histamine producing bacteria.</title>
        <authorList>
            <person name="Butler K."/>
        </authorList>
    </citation>
    <scope>NUCLEOTIDE SEQUENCE [LARGE SCALE GENOMIC DNA]</scope>
    <source>
        <strain evidence="2 3">DSM 19138</strain>
    </source>
</reference>
<evidence type="ECO:0000313" key="3">
    <source>
        <dbReference type="Proteomes" id="UP000241346"/>
    </source>
</evidence>
<name>A0A2T3N6A0_9GAMM</name>
<sequence length="148" mass="17264">MHLLYNLRLIYSGVLLSLLSFVMIGMLSALFDNSSYIFKHEFDSLNEGFSFKFSEGEFIGSYSLTQRDNRLMYIDYNGYYLKFFSNYITVSIASSRSDEDINSRFTMKSLKVIEVGERYLLDAKIPSLIINNKLVRGSRIMYEGERFL</sequence>
<accession>A0A2T3N6A0</accession>
<evidence type="ECO:0000313" key="2">
    <source>
        <dbReference type="EMBL" id="PSW08247.1"/>
    </source>
</evidence>
<dbReference type="AlphaFoldDB" id="A0A2T3N6A0"/>
<proteinExistence type="predicted"/>
<keyword evidence="1" id="KW-0472">Membrane</keyword>
<dbReference type="Proteomes" id="UP000241346">
    <property type="component" value="Unassembled WGS sequence"/>
</dbReference>
<keyword evidence="1" id="KW-1133">Transmembrane helix</keyword>
<organism evidence="2 3">
    <name type="scientific">Photobacterium rosenbergii</name>
    <dbReference type="NCBI Taxonomy" id="294936"/>
    <lineage>
        <taxon>Bacteria</taxon>
        <taxon>Pseudomonadati</taxon>
        <taxon>Pseudomonadota</taxon>
        <taxon>Gammaproteobacteria</taxon>
        <taxon>Vibrionales</taxon>
        <taxon>Vibrionaceae</taxon>
        <taxon>Photobacterium</taxon>
    </lineage>
</organism>
<gene>
    <name evidence="2" type="ORF">C9J01_24055</name>
</gene>